<dbReference type="EMBL" id="JASVDS010000002">
    <property type="protein sequence ID" value="MDL5032273.1"/>
    <property type="molecule type" value="Genomic_DNA"/>
</dbReference>
<name>A0ABT7LHC7_9BURK</name>
<accession>A0ABT7LHC7</accession>
<dbReference type="SUPFAM" id="SSF58104">
    <property type="entry name" value="Methyl-accepting chemotaxis protein (MCP) signaling domain"/>
    <property type="match status" value="1"/>
</dbReference>
<keyword evidence="4" id="KW-0812">Transmembrane</keyword>
<dbReference type="Proteomes" id="UP001238603">
    <property type="component" value="Unassembled WGS sequence"/>
</dbReference>
<evidence type="ECO:0000313" key="7">
    <source>
        <dbReference type="Proteomes" id="UP001238603"/>
    </source>
</evidence>
<dbReference type="PANTHER" id="PTHR43531:SF16">
    <property type="entry name" value="METHYL-ACCEPTING CHEMOTAXIS PROTEIN II"/>
    <property type="match status" value="1"/>
</dbReference>
<dbReference type="InterPro" id="IPR051310">
    <property type="entry name" value="MCP_chemotaxis"/>
</dbReference>
<feature type="transmembrane region" description="Helical" evidence="4">
    <location>
        <begin position="60"/>
        <end position="77"/>
    </location>
</feature>
<keyword evidence="4" id="KW-0472">Membrane</keyword>
<feature type="transmembrane region" description="Helical" evidence="4">
    <location>
        <begin position="107"/>
        <end position="128"/>
    </location>
</feature>
<feature type="domain" description="Methyl-accepting transducer" evidence="5">
    <location>
        <begin position="211"/>
        <end position="440"/>
    </location>
</feature>
<dbReference type="InterPro" id="IPR004089">
    <property type="entry name" value="MCPsignal_dom"/>
</dbReference>
<dbReference type="Pfam" id="PF00015">
    <property type="entry name" value="MCPsignal"/>
    <property type="match status" value="1"/>
</dbReference>
<dbReference type="Gene3D" id="1.10.287.950">
    <property type="entry name" value="Methyl-accepting chemotaxis protein"/>
    <property type="match status" value="1"/>
</dbReference>
<feature type="transmembrane region" description="Helical" evidence="4">
    <location>
        <begin position="37"/>
        <end position="53"/>
    </location>
</feature>
<evidence type="ECO:0000256" key="2">
    <source>
        <dbReference type="PROSITE-ProRule" id="PRU00284"/>
    </source>
</evidence>
<feature type="region of interest" description="Disordered" evidence="3">
    <location>
        <begin position="479"/>
        <end position="500"/>
    </location>
</feature>
<proteinExistence type="inferred from homology"/>
<dbReference type="InterPro" id="IPR004090">
    <property type="entry name" value="Chemotax_Me-accpt_rcpt"/>
</dbReference>
<keyword evidence="7" id="KW-1185">Reference proteome</keyword>
<organism evidence="6 7">
    <name type="scientific">Roseateles subflavus</name>
    <dbReference type="NCBI Taxonomy" id="3053353"/>
    <lineage>
        <taxon>Bacteria</taxon>
        <taxon>Pseudomonadati</taxon>
        <taxon>Pseudomonadota</taxon>
        <taxon>Betaproteobacteria</taxon>
        <taxon>Burkholderiales</taxon>
        <taxon>Sphaerotilaceae</taxon>
        <taxon>Roseateles</taxon>
    </lineage>
</organism>
<dbReference type="SMART" id="SM00283">
    <property type="entry name" value="MA"/>
    <property type="match status" value="1"/>
</dbReference>
<evidence type="ECO:0000256" key="1">
    <source>
        <dbReference type="ARBA" id="ARBA00029447"/>
    </source>
</evidence>
<evidence type="ECO:0000256" key="3">
    <source>
        <dbReference type="SAM" id="MobiDB-lite"/>
    </source>
</evidence>
<keyword evidence="4" id="KW-1133">Transmembrane helix</keyword>
<comment type="similarity">
    <text evidence="1">Belongs to the methyl-accepting chemotaxis (MCP) protein family.</text>
</comment>
<sequence length="500" mass="52745">MAMHPALNKSLRQLDGVLFVAAGANALLAAVLSTGSLWIGPLVAVVLAAAGAWRRRGNQMSRYLAVAAMLGAIGLQAAAAPGAAWPLGNLFLALCLLLGFEDWRLQLTAGGLALAGSLSLGAQAASGATSREHWPEALMLLFLTGVLVYLARRQARRSAERFELEFLVNAMGRHGAIRLNMEAIKTVSHVGQRLKESQQSMASTLRQVRDMVVGVQQAASEMTTMSSELRERTEHTDSGLRDAAMSLEQINVIVTENSNAAQQARGMAVEASTMASNGGQTVTKLVESMRRIQGASNKITDIISVIDGIAFQTNMLALNAAVEAARAGDQGRGFAVVAGEVRILAKRSSEAAREIKSLIQDSSATIDAGCQLADQASGAMRDLVGAVQRVGGVFQTLTSDTSEHAQGIHVVADSVRELDEVTRQNVEVADRSGQLAVQLQRNASALAEALSAFRIGGDEAAAALLQESREALARVEQELAQQQEPQRAGQGSGAAGVEFF</sequence>
<evidence type="ECO:0000313" key="6">
    <source>
        <dbReference type="EMBL" id="MDL5032273.1"/>
    </source>
</evidence>
<comment type="caution">
    <text evidence="6">The sequence shown here is derived from an EMBL/GenBank/DDBJ whole genome shotgun (WGS) entry which is preliminary data.</text>
</comment>
<feature type="transmembrane region" description="Helical" evidence="4">
    <location>
        <begin position="134"/>
        <end position="151"/>
    </location>
</feature>
<protein>
    <submittedName>
        <fullName evidence="6">Methyl-accepting chemotaxis protein</fullName>
    </submittedName>
</protein>
<dbReference type="PANTHER" id="PTHR43531">
    <property type="entry name" value="PROTEIN ICFG"/>
    <property type="match status" value="1"/>
</dbReference>
<gene>
    <name evidence="6" type="ORF">QRD43_10195</name>
</gene>
<reference evidence="6 7" key="1">
    <citation type="submission" date="2023-06" db="EMBL/GenBank/DDBJ databases">
        <title>Pelomonas sp. APW6 16S ribosomal RNA gene genome sequencing and assembly.</title>
        <authorList>
            <person name="Woo H."/>
        </authorList>
    </citation>
    <scope>NUCLEOTIDE SEQUENCE [LARGE SCALE GENOMIC DNA]</scope>
    <source>
        <strain evidence="6 7">APW6</strain>
    </source>
</reference>
<keyword evidence="2" id="KW-0807">Transducer</keyword>
<evidence type="ECO:0000259" key="5">
    <source>
        <dbReference type="PROSITE" id="PS50111"/>
    </source>
</evidence>
<dbReference type="PRINTS" id="PR00260">
    <property type="entry name" value="CHEMTRNSDUCR"/>
</dbReference>
<dbReference type="PROSITE" id="PS50111">
    <property type="entry name" value="CHEMOTAXIS_TRANSDUC_2"/>
    <property type="match status" value="1"/>
</dbReference>
<evidence type="ECO:0000256" key="4">
    <source>
        <dbReference type="SAM" id="Phobius"/>
    </source>
</evidence>